<accession>A0A8J6F796</accession>
<evidence type="ECO:0000313" key="1">
    <source>
        <dbReference type="EMBL" id="KAG9481841.1"/>
    </source>
</evidence>
<evidence type="ECO:0000313" key="2">
    <source>
        <dbReference type="Proteomes" id="UP000770717"/>
    </source>
</evidence>
<gene>
    <name evidence="1" type="ORF">GDO78_010850</name>
</gene>
<dbReference type="EMBL" id="WNTK01000006">
    <property type="protein sequence ID" value="KAG9481841.1"/>
    <property type="molecule type" value="Genomic_DNA"/>
</dbReference>
<dbReference type="Proteomes" id="UP000770717">
    <property type="component" value="Unassembled WGS sequence"/>
</dbReference>
<dbReference type="AlphaFoldDB" id="A0A8J6F796"/>
<keyword evidence="2" id="KW-1185">Reference proteome</keyword>
<organism evidence="1 2">
    <name type="scientific">Eleutherodactylus coqui</name>
    <name type="common">Puerto Rican coqui</name>
    <dbReference type="NCBI Taxonomy" id="57060"/>
    <lineage>
        <taxon>Eukaryota</taxon>
        <taxon>Metazoa</taxon>
        <taxon>Chordata</taxon>
        <taxon>Craniata</taxon>
        <taxon>Vertebrata</taxon>
        <taxon>Euteleostomi</taxon>
        <taxon>Amphibia</taxon>
        <taxon>Batrachia</taxon>
        <taxon>Anura</taxon>
        <taxon>Neobatrachia</taxon>
        <taxon>Hyloidea</taxon>
        <taxon>Eleutherodactylidae</taxon>
        <taxon>Eleutherodactylinae</taxon>
        <taxon>Eleutherodactylus</taxon>
        <taxon>Eleutherodactylus</taxon>
    </lineage>
</organism>
<reference evidence="1" key="1">
    <citation type="thesis" date="2020" institute="ProQuest LLC" country="789 East Eisenhower Parkway, Ann Arbor, MI, USA">
        <title>Comparative Genomics and Chromosome Evolution.</title>
        <authorList>
            <person name="Mudd A.B."/>
        </authorList>
    </citation>
    <scope>NUCLEOTIDE SEQUENCE</scope>
    <source>
        <strain evidence="1">HN-11 Male</strain>
        <tissue evidence="1">Kidney and liver</tissue>
    </source>
</reference>
<proteinExistence type="predicted"/>
<name>A0A8J6F796_ELECQ</name>
<sequence length="91" mass="10534">MSRILTLVQPICTRKSTVLSMGKRAKQQLEPLIRQEMDFGLPETPVDKVPTLELLILAVALWSKVHELQLRQKVDIRLAQLQHIVEQDWSH</sequence>
<protein>
    <submittedName>
        <fullName evidence="1">Uncharacterized protein</fullName>
    </submittedName>
</protein>
<comment type="caution">
    <text evidence="1">The sequence shown here is derived from an EMBL/GenBank/DDBJ whole genome shotgun (WGS) entry which is preliminary data.</text>
</comment>